<dbReference type="FunFam" id="3.80.10.10:FF:000433">
    <property type="entry name" value="Putative LRR receptor-like serine/threonine-protein kinase isoform A"/>
    <property type="match status" value="1"/>
</dbReference>
<comment type="catalytic activity">
    <reaction evidence="16">
        <text>L-seryl-[protein] + ATP = O-phospho-L-seryl-[protein] + ADP + H(+)</text>
        <dbReference type="Rhea" id="RHEA:17989"/>
        <dbReference type="Rhea" id="RHEA-COMP:9863"/>
        <dbReference type="Rhea" id="RHEA-COMP:11604"/>
        <dbReference type="ChEBI" id="CHEBI:15378"/>
        <dbReference type="ChEBI" id="CHEBI:29999"/>
        <dbReference type="ChEBI" id="CHEBI:30616"/>
        <dbReference type="ChEBI" id="CHEBI:83421"/>
        <dbReference type="ChEBI" id="CHEBI:456216"/>
        <dbReference type="EC" id="2.7.11.1"/>
    </reaction>
</comment>
<dbReference type="SUPFAM" id="SSF52058">
    <property type="entry name" value="L domain-like"/>
    <property type="match status" value="2"/>
</dbReference>
<dbReference type="AlphaFoldDB" id="A0AAV6L9D1"/>
<dbReference type="FunFam" id="3.80.10.10:FF:000041">
    <property type="entry name" value="LRR receptor-like serine/threonine-protein kinase ERECTA"/>
    <property type="match status" value="1"/>
</dbReference>
<evidence type="ECO:0000256" key="2">
    <source>
        <dbReference type="ARBA" id="ARBA00012513"/>
    </source>
</evidence>
<dbReference type="GO" id="GO:0004674">
    <property type="term" value="F:protein serine/threonine kinase activity"/>
    <property type="evidence" value="ECO:0007669"/>
    <property type="project" value="UniProtKB-EC"/>
</dbReference>
<proteinExistence type="predicted"/>
<keyword evidence="10" id="KW-0067">ATP-binding</keyword>
<dbReference type="Proteomes" id="UP000823749">
    <property type="component" value="Chromosome 2"/>
</dbReference>
<evidence type="ECO:0000256" key="11">
    <source>
        <dbReference type="ARBA" id="ARBA00022989"/>
    </source>
</evidence>
<keyword evidence="5" id="KW-0808">Transferase</keyword>
<comment type="caution">
    <text evidence="21">The sequence shown here is derived from an EMBL/GenBank/DDBJ whole genome shotgun (WGS) entry which is preliminary data.</text>
</comment>
<feature type="domain" description="Malectin" evidence="19">
    <location>
        <begin position="346"/>
        <end position="471"/>
    </location>
</feature>
<evidence type="ECO:0000256" key="6">
    <source>
        <dbReference type="ARBA" id="ARBA00022692"/>
    </source>
</evidence>
<keyword evidence="4" id="KW-0433">Leucine-rich repeat</keyword>
<keyword evidence="22" id="KW-1185">Reference proteome</keyword>
<keyword evidence="6" id="KW-0812">Transmembrane</keyword>
<evidence type="ECO:0000256" key="5">
    <source>
        <dbReference type="ARBA" id="ARBA00022679"/>
    </source>
</evidence>
<evidence type="ECO:0000256" key="9">
    <source>
        <dbReference type="ARBA" id="ARBA00022741"/>
    </source>
</evidence>
<comment type="catalytic activity">
    <reaction evidence="15">
        <text>L-threonyl-[protein] + ATP = O-phospho-L-threonyl-[protein] + ADP + H(+)</text>
        <dbReference type="Rhea" id="RHEA:46608"/>
        <dbReference type="Rhea" id="RHEA-COMP:11060"/>
        <dbReference type="Rhea" id="RHEA-COMP:11605"/>
        <dbReference type="ChEBI" id="CHEBI:15378"/>
        <dbReference type="ChEBI" id="CHEBI:30013"/>
        <dbReference type="ChEBI" id="CHEBI:30616"/>
        <dbReference type="ChEBI" id="CHEBI:61977"/>
        <dbReference type="ChEBI" id="CHEBI:456216"/>
        <dbReference type="EC" id="2.7.11.1"/>
    </reaction>
</comment>
<keyword evidence="11" id="KW-1133">Transmembrane helix</keyword>
<evidence type="ECO:0000256" key="1">
    <source>
        <dbReference type="ARBA" id="ARBA00004479"/>
    </source>
</evidence>
<evidence type="ECO:0000256" key="7">
    <source>
        <dbReference type="ARBA" id="ARBA00022729"/>
    </source>
</evidence>
<evidence type="ECO:0000256" key="18">
    <source>
        <dbReference type="SAM" id="SignalP"/>
    </source>
</evidence>
<dbReference type="Pfam" id="PF23598">
    <property type="entry name" value="LRR_14"/>
    <property type="match status" value="2"/>
</dbReference>
<dbReference type="InterPro" id="IPR032675">
    <property type="entry name" value="LRR_dom_sf"/>
</dbReference>
<evidence type="ECO:0000259" key="19">
    <source>
        <dbReference type="Pfam" id="PF11721"/>
    </source>
</evidence>
<feature type="domain" description="Disease resistance R13L4/SHOC-2-like LRR" evidence="20">
    <location>
        <begin position="127"/>
        <end position="239"/>
    </location>
</feature>
<dbReference type="Pfam" id="PF11721">
    <property type="entry name" value="Malectin"/>
    <property type="match status" value="2"/>
</dbReference>
<reference evidence="21" key="1">
    <citation type="submission" date="2020-08" db="EMBL/GenBank/DDBJ databases">
        <title>Plant Genome Project.</title>
        <authorList>
            <person name="Zhang R.-G."/>
        </authorList>
    </citation>
    <scope>NUCLEOTIDE SEQUENCE</scope>
    <source>
        <strain evidence="21">WSP0</strain>
        <tissue evidence="21">Leaf</tissue>
    </source>
</reference>
<keyword evidence="13" id="KW-0675">Receptor</keyword>
<dbReference type="EC" id="2.7.11.1" evidence="2"/>
<evidence type="ECO:0000256" key="3">
    <source>
        <dbReference type="ARBA" id="ARBA00022553"/>
    </source>
</evidence>
<evidence type="ECO:0000256" key="15">
    <source>
        <dbReference type="ARBA" id="ARBA00047899"/>
    </source>
</evidence>
<dbReference type="Gene3D" id="3.80.10.10">
    <property type="entry name" value="Ribonuclease Inhibitor"/>
    <property type="match status" value="6"/>
</dbReference>
<evidence type="ECO:0000256" key="17">
    <source>
        <dbReference type="SAM" id="MobiDB-lite"/>
    </source>
</evidence>
<evidence type="ECO:0000256" key="10">
    <source>
        <dbReference type="ARBA" id="ARBA00022840"/>
    </source>
</evidence>
<dbReference type="EMBL" id="JACTNZ010000002">
    <property type="protein sequence ID" value="KAG5561361.1"/>
    <property type="molecule type" value="Genomic_DNA"/>
</dbReference>
<dbReference type="Pfam" id="PF00560">
    <property type="entry name" value="LRR_1"/>
    <property type="match status" value="1"/>
</dbReference>
<evidence type="ECO:0000256" key="16">
    <source>
        <dbReference type="ARBA" id="ARBA00048679"/>
    </source>
</evidence>
<dbReference type="InterPro" id="IPR001611">
    <property type="entry name" value="Leu-rich_rpt"/>
</dbReference>
<feature type="region of interest" description="Disordered" evidence="17">
    <location>
        <begin position="1146"/>
        <end position="1176"/>
    </location>
</feature>
<organism evidence="21 22">
    <name type="scientific">Rhododendron griersonianum</name>
    <dbReference type="NCBI Taxonomy" id="479676"/>
    <lineage>
        <taxon>Eukaryota</taxon>
        <taxon>Viridiplantae</taxon>
        <taxon>Streptophyta</taxon>
        <taxon>Embryophyta</taxon>
        <taxon>Tracheophyta</taxon>
        <taxon>Spermatophyta</taxon>
        <taxon>Magnoliopsida</taxon>
        <taxon>eudicotyledons</taxon>
        <taxon>Gunneridae</taxon>
        <taxon>Pentapetalae</taxon>
        <taxon>asterids</taxon>
        <taxon>Ericales</taxon>
        <taxon>Ericaceae</taxon>
        <taxon>Ericoideae</taxon>
        <taxon>Rhodoreae</taxon>
        <taxon>Rhododendron</taxon>
    </lineage>
</organism>
<evidence type="ECO:0000256" key="13">
    <source>
        <dbReference type="ARBA" id="ARBA00023170"/>
    </source>
</evidence>
<keyword evidence="12" id="KW-0472">Membrane</keyword>
<comment type="subcellular location">
    <subcellularLocation>
        <location evidence="1">Membrane</location>
        <topology evidence="1">Single-pass type I membrane protein</topology>
    </subcellularLocation>
</comment>
<evidence type="ECO:0000259" key="20">
    <source>
        <dbReference type="Pfam" id="PF23598"/>
    </source>
</evidence>
<dbReference type="Gene3D" id="2.60.120.430">
    <property type="entry name" value="Galactose-binding lectin"/>
    <property type="match status" value="2"/>
</dbReference>
<dbReference type="InterPro" id="IPR055414">
    <property type="entry name" value="LRR_R13L4/SHOC2-like"/>
</dbReference>
<dbReference type="SUPFAM" id="SSF56112">
    <property type="entry name" value="Protein kinase-like (PK-like)"/>
    <property type="match status" value="1"/>
</dbReference>
<feature type="signal peptide" evidence="18">
    <location>
        <begin position="1"/>
        <end position="25"/>
    </location>
</feature>
<feature type="chain" id="PRO_5043394896" description="non-specific serine/threonine protein kinase" evidence="18">
    <location>
        <begin position="26"/>
        <end position="1176"/>
    </location>
</feature>
<sequence>MAYRNGVVFWILSLSCFWLLRISVSKLPQGEVDALQQIATSMGAIYWEFNSDSCQVEVVGLTAQAPWGSESSVNCPCNFVNDTYCHVDKIVLKGYSLPGMLPPELVKLPYLQEISVLVNRLSGEIPKELGNFSSLTYLNLEANQFSGSVPSELGKLVNLNTLILSSNQLSGELPTSLAGLRNLTDFRINDNNFSGAIPNFIQNWKQLGRLEMYASGFQGPIPPNISLLNKLTHLRISDINGTAQRFPNFNNTTGLITLVLRSCNIYGEIPGYVWEIYSLQMLDLSFNSLVGDIPNNIPSKSLKFVFLSDNMLSGNIPDSILTDGSSIKSILPCMKDVTCPRYGCSLHVNCGGNDLTTREGNEKVVYEGDASVEGGSSKYYRSNSYWGFSSTGEFMDDIGFQNVRFVKAVSSTNISELYTTARLAPSSLTYFRYCLENGNYIVNLQFAEIFFTNDNTYNSLGRRLFDIYIQACHLPQGENFTDLLDPKLGSEVNKEEVERMVKVALLCTNASPSLRPTMSEVLCKIPAEITGNNIPSGIFRNRRYSPVSAGIETGTKSVVQVTGFCLKWTPPSLPGVSAVSPFPPADNSLQGCFWLLRISVSKLPQGEVDALQQIATSMGAIYWEFNSDSCQVEVVGLTAQAPWGSVSSVKCQCNFVNDTYCHVDKIVLKGYSLPGMLPPELVKLPYLQEISVLVNRLSGEIPKELGNFSSLTYLNLEANQFSGSVPSELGKLVNLNTLILSSNQLSGELPTSLAGLRNLTDFRINDNNFSGAIPNFIQNWKQLGRLEMYASGFQGPIPPNISLLNKLTDLRISDINGTAQRFPNFNNTTGLITLVLRSCNIYGEIPGYVWKIYSLQMLDLGFNSLVGDIPNNIPSKSLKFVFLSGNMLSGNIPDSILTDGSSMNYYINLFRSSSMKNPLKSILPCMKDVTCPRYGCSLHVNCGGNDLTTREGNEKAVYEGDASVEGGSSKYYRSNSYWGFSSTGDFMDDDAFQNVRFVKAVSSTNISGLYTTARLAPISLTYFRYCLENGNYIVNLQFAEIFFTNDNTYNSLGRRIFDIYIQACHLPQGENFTDLVDPKLGSEVNKEEVERMVKVALLCTNASPSLRPTMSEAVSMLEGRMTIPSIIPDPNSYIEDLRFKAMRDFHEETQKHSSSRSQTQNSSALGTDIASSSTSH</sequence>
<name>A0AAV6L9D1_9ERIC</name>
<evidence type="ECO:0000256" key="14">
    <source>
        <dbReference type="ARBA" id="ARBA00023180"/>
    </source>
</evidence>
<evidence type="ECO:0000256" key="8">
    <source>
        <dbReference type="ARBA" id="ARBA00022737"/>
    </source>
</evidence>
<keyword evidence="14" id="KW-0325">Glycoprotein</keyword>
<dbReference type="InterPro" id="IPR011009">
    <property type="entry name" value="Kinase-like_dom_sf"/>
</dbReference>
<dbReference type="FunFam" id="3.80.10.10:FF:000095">
    <property type="entry name" value="LRR receptor-like serine/threonine-protein kinase GSO1"/>
    <property type="match status" value="1"/>
</dbReference>
<dbReference type="PROSITE" id="PS51257">
    <property type="entry name" value="PROKAR_LIPOPROTEIN"/>
    <property type="match status" value="1"/>
</dbReference>
<evidence type="ECO:0000256" key="4">
    <source>
        <dbReference type="ARBA" id="ARBA00022614"/>
    </source>
</evidence>
<accession>A0AAV6L9D1</accession>
<dbReference type="InterPro" id="IPR051824">
    <property type="entry name" value="LRR_Rcpt-Like_S/T_Kinase"/>
</dbReference>
<keyword evidence="3" id="KW-0597">Phosphoprotein</keyword>
<dbReference type="InterPro" id="IPR021720">
    <property type="entry name" value="Malectin_dom"/>
</dbReference>
<dbReference type="PANTHER" id="PTHR48006">
    <property type="entry name" value="LEUCINE-RICH REPEAT-CONTAINING PROTEIN DDB_G0281931-RELATED"/>
    <property type="match status" value="1"/>
</dbReference>
<dbReference type="GO" id="GO:0016020">
    <property type="term" value="C:membrane"/>
    <property type="evidence" value="ECO:0007669"/>
    <property type="project" value="UniProtKB-SubCell"/>
</dbReference>
<feature type="domain" description="Disease resistance R13L4/SHOC-2-like LRR" evidence="20">
    <location>
        <begin position="702"/>
        <end position="816"/>
    </location>
</feature>
<keyword evidence="7 18" id="KW-0732">Signal</keyword>
<keyword evidence="9" id="KW-0547">Nucleotide-binding</keyword>
<feature type="domain" description="Malectin" evidence="19">
    <location>
        <begin position="938"/>
        <end position="1063"/>
    </location>
</feature>
<dbReference type="PANTHER" id="PTHR48006:SF72">
    <property type="entry name" value="LRR RECEPTOR-LIKE SERINE_THREONINE-PROTEIN KINASE RFK1-RELATED"/>
    <property type="match status" value="1"/>
</dbReference>
<evidence type="ECO:0000256" key="12">
    <source>
        <dbReference type="ARBA" id="ARBA00023136"/>
    </source>
</evidence>
<protein>
    <recommendedName>
        <fullName evidence="2">non-specific serine/threonine protein kinase</fullName>
        <ecNumber evidence="2">2.7.11.1</ecNumber>
    </recommendedName>
</protein>
<keyword evidence="8" id="KW-0677">Repeat</keyword>
<gene>
    <name evidence="21" type="ORF">RHGRI_004405</name>
</gene>
<evidence type="ECO:0000313" key="21">
    <source>
        <dbReference type="EMBL" id="KAG5561361.1"/>
    </source>
</evidence>
<evidence type="ECO:0000313" key="22">
    <source>
        <dbReference type="Proteomes" id="UP000823749"/>
    </source>
</evidence>
<dbReference type="GO" id="GO:0005524">
    <property type="term" value="F:ATP binding"/>
    <property type="evidence" value="ECO:0007669"/>
    <property type="project" value="UniProtKB-KW"/>
</dbReference>